<feature type="compositionally biased region" description="Low complexity" evidence="1">
    <location>
        <begin position="325"/>
        <end position="338"/>
    </location>
</feature>
<dbReference type="AlphaFoldDB" id="A0AAD9MMH4"/>
<name>A0AAD9MMH4_PROWI</name>
<dbReference type="Proteomes" id="UP001255856">
    <property type="component" value="Unassembled WGS sequence"/>
</dbReference>
<dbReference type="GO" id="GO:0006891">
    <property type="term" value="P:intra-Golgi vesicle-mediated transport"/>
    <property type="evidence" value="ECO:0007669"/>
    <property type="project" value="TreeGrafter"/>
</dbReference>
<dbReference type="GO" id="GO:0016020">
    <property type="term" value="C:membrane"/>
    <property type="evidence" value="ECO:0007669"/>
    <property type="project" value="InterPro"/>
</dbReference>
<feature type="region of interest" description="Disordered" evidence="1">
    <location>
        <begin position="323"/>
        <end position="385"/>
    </location>
</feature>
<dbReference type="PANTHER" id="PTHR13302:SF8">
    <property type="entry name" value="CONSERVED OLIGOMERIC GOLGI COMPLEX SUBUNIT 3"/>
    <property type="match status" value="1"/>
</dbReference>
<protein>
    <recommendedName>
        <fullName evidence="2">Conserved oligomeric Golgi complex subunit 3 N-terminal domain-containing protein</fullName>
    </recommendedName>
</protein>
<evidence type="ECO:0000256" key="1">
    <source>
        <dbReference type="SAM" id="MobiDB-lite"/>
    </source>
</evidence>
<organism evidence="3 4">
    <name type="scientific">Prototheca wickerhamii</name>
    <dbReference type="NCBI Taxonomy" id="3111"/>
    <lineage>
        <taxon>Eukaryota</taxon>
        <taxon>Viridiplantae</taxon>
        <taxon>Chlorophyta</taxon>
        <taxon>core chlorophytes</taxon>
        <taxon>Trebouxiophyceae</taxon>
        <taxon>Chlorellales</taxon>
        <taxon>Chlorellaceae</taxon>
        <taxon>Prototheca</taxon>
    </lineage>
</organism>
<feature type="region of interest" description="Disordered" evidence="1">
    <location>
        <begin position="273"/>
        <end position="299"/>
    </location>
</feature>
<dbReference type="Pfam" id="PF04136">
    <property type="entry name" value="COG3_N"/>
    <property type="match status" value="1"/>
</dbReference>
<sequence>MQAAKWDRLVTLSEEEQAGVAALALACSARPIPSAVLEREASQQEGSGSAPATPHSPGTAPASPRCPDALSMQSLLHSSDFYSWFSELEAARAQEAAERFERYRQELAAHVAACDAILEDTTQISGACAALLGAHATVAAAGGSLATQCEALEAQRAQHEELATALRERLGRFDELERLASEAGAAASGAADPAQLVPRLDAALAFLSAHPHWAGAAGAATRLRQLQVRTLGALRARVTATLRRACAAATDASAAEDGASTGAAARTVCRARRRPGVGRGGPAHGALPRGGGAGAGAPARVCGGAGERAARVRPAPGRAAGGLLRGALLPGGARAGAGAPPPARRPTRPRWPRPSPARRARARACAATRARSSPSSSGARPRTAR</sequence>
<evidence type="ECO:0000259" key="2">
    <source>
        <dbReference type="Pfam" id="PF04136"/>
    </source>
</evidence>
<gene>
    <name evidence="3" type="ORF">QBZ16_002063</name>
</gene>
<evidence type="ECO:0000313" key="3">
    <source>
        <dbReference type="EMBL" id="KAK2079668.1"/>
    </source>
</evidence>
<feature type="domain" description="Conserved oligomeric Golgi complex subunit 3 N-terminal" evidence="2">
    <location>
        <begin position="103"/>
        <end position="243"/>
    </location>
</feature>
<dbReference type="GO" id="GO:0005801">
    <property type="term" value="C:cis-Golgi network"/>
    <property type="evidence" value="ECO:0007669"/>
    <property type="project" value="InterPro"/>
</dbReference>
<reference evidence="3" key="1">
    <citation type="submission" date="2021-01" db="EMBL/GenBank/DDBJ databases">
        <authorList>
            <person name="Eckstrom K.M.E."/>
        </authorList>
    </citation>
    <scope>NUCLEOTIDE SEQUENCE</scope>
    <source>
        <strain evidence="3">UVCC 0001</strain>
    </source>
</reference>
<dbReference type="PROSITE" id="PS51257">
    <property type="entry name" value="PROKAR_LIPOPROTEIN"/>
    <property type="match status" value="1"/>
</dbReference>
<dbReference type="GO" id="GO:0017119">
    <property type="term" value="C:Golgi transport complex"/>
    <property type="evidence" value="ECO:0007669"/>
    <property type="project" value="TreeGrafter"/>
</dbReference>
<dbReference type="InterPro" id="IPR007265">
    <property type="entry name" value="COG_su3"/>
</dbReference>
<dbReference type="EMBL" id="JASFZW010000002">
    <property type="protein sequence ID" value="KAK2079668.1"/>
    <property type="molecule type" value="Genomic_DNA"/>
</dbReference>
<keyword evidence="4" id="KW-1185">Reference proteome</keyword>
<dbReference type="InterPro" id="IPR048320">
    <property type="entry name" value="COG3_N"/>
</dbReference>
<comment type="caution">
    <text evidence="3">The sequence shown here is derived from an EMBL/GenBank/DDBJ whole genome shotgun (WGS) entry which is preliminary data.</text>
</comment>
<dbReference type="GO" id="GO:0007030">
    <property type="term" value="P:Golgi organization"/>
    <property type="evidence" value="ECO:0007669"/>
    <property type="project" value="TreeGrafter"/>
</dbReference>
<evidence type="ECO:0000313" key="4">
    <source>
        <dbReference type="Proteomes" id="UP001255856"/>
    </source>
</evidence>
<dbReference type="GO" id="GO:0006886">
    <property type="term" value="P:intracellular protein transport"/>
    <property type="evidence" value="ECO:0007669"/>
    <property type="project" value="InterPro"/>
</dbReference>
<feature type="compositionally biased region" description="Gly residues" evidence="1">
    <location>
        <begin position="277"/>
        <end position="295"/>
    </location>
</feature>
<proteinExistence type="predicted"/>
<feature type="region of interest" description="Disordered" evidence="1">
    <location>
        <begin position="38"/>
        <end position="68"/>
    </location>
</feature>
<accession>A0AAD9MMH4</accession>
<dbReference type="PANTHER" id="PTHR13302">
    <property type="entry name" value="CONSERVED OLIGOMERIC GOLGI COMPLEX COMPONENT 3"/>
    <property type="match status" value="1"/>
</dbReference>
<feature type="compositionally biased region" description="Basic residues" evidence="1">
    <location>
        <begin position="345"/>
        <end position="362"/>
    </location>
</feature>
<feature type="compositionally biased region" description="Low complexity" evidence="1">
    <location>
        <begin position="363"/>
        <end position="385"/>
    </location>
</feature>